<proteinExistence type="predicted"/>
<dbReference type="Proteomes" id="UP000236220">
    <property type="component" value="Unassembled WGS sequence"/>
</dbReference>
<dbReference type="PROSITE" id="PS51257">
    <property type="entry name" value="PROKAR_LIPOPROTEIN"/>
    <property type="match status" value="1"/>
</dbReference>
<evidence type="ECO:0000259" key="2">
    <source>
        <dbReference type="Pfam" id="PF00675"/>
    </source>
</evidence>
<evidence type="ECO:0000256" key="1">
    <source>
        <dbReference type="SAM" id="SignalP"/>
    </source>
</evidence>
<dbReference type="InterPro" id="IPR007863">
    <property type="entry name" value="Peptidase_M16_C"/>
</dbReference>
<comment type="caution">
    <text evidence="4">The sequence shown here is derived from an EMBL/GenBank/DDBJ whole genome shotgun (WGS) entry which is preliminary data.</text>
</comment>
<keyword evidence="1" id="KW-0732">Signal</keyword>
<dbReference type="OrthoDB" id="9811314at2"/>
<gene>
    <name evidence="4" type="ORF">Lysil_0251</name>
</gene>
<dbReference type="EMBL" id="NPZB01000001">
    <property type="protein sequence ID" value="PNS08622.1"/>
    <property type="molecule type" value="Genomic_DNA"/>
</dbReference>
<dbReference type="AlphaFoldDB" id="A0A2K1Q0P8"/>
<evidence type="ECO:0000313" key="5">
    <source>
        <dbReference type="Proteomes" id="UP000236220"/>
    </source>
</evidence>
<organism evidence="4 5">
    <name type="scientific">Solilutibacter silvestris</name>
    <dbReference type="NCBI Taxonomy" id="1645665"/>
    <lineage>
        <taxon>Bacteria</taxon>
        <taxon>Pseudomonadati</taxon>
        <taxon>Pseudomonadota</taxon>
        <taxon>Gammaproteobacteria</taxon>
        <taxon>Lysobacterales</taxon>
        <taxon>Lysobacteraceae</taxon>
        <taxon>Solilutibacter</taxon>
    </lineage>
</organism>
<dbReference type="InterPro" id="IPR050361">
    <property type="entry name" value="MPP/UQCRC_Complex"/>
</dbReference>
<protein>
    <submittedName>
        <fullName evidence="4">Putative Zn-dependent peptidase</fullName>
    </submittedName>
</protein>
<dbReference type="PANTHER" id="PTHR11851:SF224">
    <property type="entry name" value="PROCESSING PROTEASE"/>
    <property type="match status" value="1"/>
</dbReference>
<feature type="chain" id="PRO_5014443979" evidence="1">
    <location>
        <begin position="23"/>
        <end position="484"/>
    </location>
</feature>
<dbReference type="InterPro" id="IPR011249">
    <property type="entry name" value="Metalloenz_LuxS/M16"/>
</dbReference>
<evidence type="ECO:0000313" key="4">
    <source>
        <dbReference type="EMBL" id="PNS08622.1"/>
    </source>
</evidence>
<dbReference type="Pfam" id="PF05193">
    <property type="entry name" value="Peptidase_M16_C"/>
    <property type="match status" value="1"/>
</dbReference>
<keyword evidence="5" id="KW-1185">Reference proteome</keyword>
<dbReference type="InterPro" id="IPR011765">
    <property type="entry name" value="Pept_M16_N"/>
</dbReference>
<feature type="signal peptide" evidence="1">
    <location>
        <begin position="1"/>
        <end position="22"/>
    </location>
</feature>
<feature type="domain" description="Peptidase M16 N-terminal" evidence="2">
    <location>
        <begin position="55"/>
        <end position="174"/>
    </location>
</feature>
<dbReference type="PANTHER" id="PTHR11851">
    <property type="entry name" value="METALLOPROTEASE"/>
    <property type="match status" value="1"/>
</dbReference>
<reference evidence="4 5" key="1">
    <citation type="submission" date="2017-08" db="EMBL/GenBank/DDBJ databases">
        <title>Lysobacter sylvestris genome.</title>
        <authorList>
            <person name="Zhang D.-C."/>
            <person name="Albuquerque L."/>
            <person name="Franca L."/>
            <person name="Froufe H.J.C."/>
            <person name="Barroso C."/>
            <person name="Egas C."/>
            <person name="Da Costa M."/>
            <person name="Margesin R."/>
        </authorList>
    </citation>
    <scope>NUCLEOTIDE SEQUENCE [LARGE SCALE GENOMIC DNA]</scope>
    <source>
        <strain evidence="4 5">AM20-91</strain>
    </source>
</reference>
<feature type="domain" description="Peptidase M16 C-terminal" evidence="3">
    <location>
        <begin position="206"/>
        <end position="385"/>
    </location>
</feature>
<dbReference type="GO" id="GO:0046872">
    <property type="term" value="F:metal ion binding"/>
    <property type="evidence" value="ECO:0007669"/>
    <property type="project" value="InterPro"/>
</dbReference>
<sequence>MTSLKISALACALVIACASATAADFPSTPPAPGSAPKLSIPTPVRQVLANGMEVITVARPGLPLVTAELLLRRGGELDPVGKAGLADLTATLLTKGAGGRNASDLAQAADELGGSLGSSAGWDNSGVGMTVTTPKLAAALSLLADVVEQPTLAQDELDRARAQALDDLRQQLSRPMSMASLAGARLVFGAGAYGHSRTGTPASLARITRDDVVALHAQVYRPDNAVLVLAGDITPQQSLQLAQAAFASWAKPAQALAAAPAGRADAHLPTLLVIDQHGAGQAGVALASPAPDRADPGYFSGQVANAVLGGSYSARLNQEIRIKRGLSYGASSRFDPRRTSGLWSAGAQTKNPSAPQVVDLMRGEALRLGDAAVPADELAARKATLVGDYGRSLQTTQGLAGTVGALAVQGIDLAEVARYVDRVQAVTPAQVRQYAHAHLDPAHSAIVVVGDAGQFGEALRKAHPDAVTIPFDKVDLDSADLRGK</sequence>
<dbReference type="Pfam" id="PF00675">
    <property type="entry name" value="Peptidase_M16"/>
    <property type="match status" value="1"/>
</dbReference>
<dbReference type="RefSeq" id="WP_103073779.1">
    <property type="nucleotide sequence ID" value="NZ_NPZB01000001.1"/>
</dbReference>
<accession>A0A2K1Q0P8</accession>
<evidence type="ECO:0000259" key="3">
    <source>
        <dbReference type="Pfam" id="PF05193"/>
    </source>
</evidence>
<dbReference type="SUPFAM" id="SSF63411">
    <property type="entry name" value="LuxS/MPP-like metallohydrolase"/>
    <property type="match status" value="2"/>
</dbReference>
<dbReference type="Gene3D" id="3.30.830.10">
    <property type="entry name" value="Metalloenzyme, LuxS/M16 peptidase-like"/>
    <property type="match status" value="2"/>
</dbReference>
<name>A0A2K1Q0P8_9GAMM</name>